<evidence type="ECO:0000313" key="2">
    <source>
        <dbReference type="Proteomes" id="UP001343257"/>
    </source>
</evidence>
<dbReference type="Proteomes" id="UP001343257">
    <property type="component" value="Unassembled WGS sequence"/>
</dbReference>
<dbReference type="RefSeq" id="WP_328277639.1">
    <property type="nucleotide sequence ID" value="NZ_JARTLD010000025.1"/>
</dbReference>
<comment type="caution">
    <text evidence="1">The sequence shown here is derived from an EMBL/GenBank/DDBJ whole genome shotgun (WGS) entry which is preliminary data.</text>
</comment>
<reference evidence="1 2" key="1">
    <citation type="submission" date="2023-03" db="EMBL/GenBank/DDBJ databases">
        <title>Bacillus Genome Sequencing.</title>
        <authorList>
            <person name="Dunlap C."/>
        </authorList>
    </citation>
    <scope>NUCLEOTIDE SEQUENCE [LARGE SCALE GENOMIC DNA]</scope>
    <source>
        <strain evidence="1 2">NRS-52</strain>
    </source>
</reference>
<evidence type="ECO:0000313" key="1">
    <source>
        <dbReference type="EMBL" id="MED5017779.1"/>
    </source>
</evidence>
<accession>A0ABU6PTT5</accession>
<protein>
    <submittedName>
        <fullName evidence="1">Uncharacterized protein</fullName>
    </submittedName>
</protein>
<name>A0ABU6PTT5_9BACL</name>
<keyword evidence="2" id="KW-1185">Reference proteome</keyword>
<proteinExistence type="predicted"/>
<organism evidence="1 2">
    <name type="scientific">Paenibacillus chibensis</name>
    <dbReference type="NCBI Taxonomy" id="59846"/>
    <lineage>
        <taxon>Bacteria</taxon>
        <taxon>Bacillati</taxon>
        <taxon>Bacillota</taxon>
        <taxon>Bacilli</taxon>
        <taxon>Bacillales</taxon>
        <taxon>Paenibacillaceae</taxon>
        <taxon>Paenibacillus</taxon>
    </lineage>
</organism>
<dbReference type="EMBL" id="JARTLD010000025">
    <property type="protein sequence ID" value="MED5017779.1"/>
    <property type="molecule type" value="Genomic_DNA"/>
</dbReference>
<sequence length="47" mass="5631">MEKTKMYVLEDYYDLDGSYQKSKVSYSESEKQQLKTHILDAIRILNK</sequence>
<gene>
    <name evidence="1" type="ORF">P9847_10730</name>
</gene>